<protein>
    <submittedName>
        <fullName evidence="2">CSON014393 protein</fullName>
    </submittedName>
</protein>
<reference evidence="2" key="2">
    <citation type="submission" date="2018-07" db="EMBL/GenBank/DDBJ databases">
        <authorList>
            <person name="Quirk P.G."/>
            <person name="Krulwich T.A."/>
        </authorList>
    </citation>
    <scope>NUCLEOTIDE SEQUENCE</scope>
</reference>
<evidence type="ECO:0000313" key="2">
    <source>
        <dbReference type="EMBL" id="SSX27323.1"/>
    </source>
</evidence>
<organism evidence="2">
    <name type="scientific">Culicoides sonorensis</name>
    <name type="common">Biting midge</name>
    <dbReference type="NCBI Taxonomy" id="179676"/>
    <lineage>
        <taxon>Eukaryota</taxon>
        <taxon>Metazoa</taxon>
        <taxon>Ecdysozoa</taxon>
        <taxon>Arthropoda</taxon>
        <taxon>Hexapoda</taxon>
        <taxon>Insecta</taxon>
        <taxon>Pterygota</taxon>
        <taxon>Neoptera</taxon>
        <taxon>Endopterygota</taxon>
        <taxon>Diptera</taxon>
        <taxon>Nematocera</taxon>
        <taxon>Chironomoidea</taxon>
        <taxon>Ceratopogonidae</taxon>
        <taxon>Ceratopogoninae</taxon>
        <taxon>Culicoides</taxon>
        <taxon>Monoculicoides</taxon>
    </lineage>
</organism>
<reference evidence="1" key="1">
    <citation type="submission" date="2018-04" db="EMBL/GenBank/DDBJ databases">
        <authorList>
            <person name="Go L.Y."/>
            <person name="Mitchell J.A."/>
        </authorList>
    </citation>
    <scope>NUCLEOTIDE SEQUENCE</scope>
    <source>
        <tissue evidence="1">Whole organism</tissue>
    </source>
</reference>
<dbReference type="EMBL" id="UFQT01000798">
    <property type="protein sequence ID" value="SSX27323.1"/>
    <property type="molecule type" value="Genomic_DNA"/>
</dbReference>
<name>A0A336MEU3_CULSO</name>
<gene>
    <name evidence="2" type="primary">CSON014393</name>
</gene>
<sequence length="72" mass="8173">MDLIRYSHSASITLGLVVPRFKVFTLSCNPFFHCQVESSPSQLQIKIRELSTFKLAVVDFESVETSGEHQEN</sequence>
<dbReference type="VEuPathDB" id="VectorBase:CSON014393"/>
<dbReference type="EMBL" id="UFQS01000798">
    <property type="protein sequence ID" value="SSX06979.1"/>
    <property type="molecule type" value="Genomic_DNA"/>
</dbReference>
<evidence type="ECO:0000313" key="1">
    <source>
        <dbReference type="EMBL" id="SSX06979.1"/>
    </source>
</evidence>
<dbReference type="AlphaFoldDB" id="A0A336MEU3"/>
<accession>A0A336MEU3</accession>
<proteinExistence type="predicted"/>